<keyword evidence="8" id="KW-1185">Reference proteome</keyword>
<comment type="subcellular location">
    <subcellularLocation>
        <location evidence="1">Membrane</location>
    </subcellularLocation>
</comment>
<accession>A0A6G0STL7</accession>
<evidence type="ECO:0000256" key="1">
    <source>
        <dbReference type="ARBA" id="ARBA00004370"/>
    </source>
</evidence>
<keyword evidence="3 5" id="KW-1133">Transmembrane helix</keyword>
<feature type="domain" description="Amino acid transporter transmembrane" evidence="6">
    <location>
        <begin position="38"/>
        <end position="319"/>
    </location>
</feature>
<keyword evidence="2 5" id="KW-0812">Transmembrane</keyword>
<evidence type="ECO:0000256" key="2">
    <source>
        <dbReference type="ARBA" id="ARBA00022692"/>
    </source>
</evidence>
<feature type="transmembrane region" description="Helical" evidence="5">
    <location>
        <begin position="226"/>
        <end position="245"/>
    </location>
</feature>
<evidence type="ECO:0000256" key="5">
    <source>
        <dbReference type="SAM" id="Phobius"/>
    </source>
</evidence>
<dbReference type="InterPro" id="IPR013057">
    <property type="entry name" value="AA_transpt_TM"/>
</dbReference>
<dbReference type="GO" id="GO:0016020">
    <property type="term" value="C:membrane"/>
    <property type="evidence" value="ECO:0007669"/>
    <property type="project" value="UniProtKB-SubCell"/>
</dbReference>
<sequence>MVKNQNKIPTRRFFVTQLFTEIGFDVNILDVSLSYEVVCLSFLLLPYTEHMKPVYVLSRIVCTVSLCTTFYIILKSNIHIDSQMLVCGNWTDVFQFFGTFLFSIIPVVQVLKIEDRLIKPENFVRPFNLLNMSMAVMINTYIVIGLCAYLDHEEVPIVIGNSVSVFKIISAIRSRTIIKSCVAANIIFFHRELCLESVFLWSPSTSVTKLKSDKRIPFTTYLSPPFLAGLLAVSKILYTFCSFLVTTAVPSPATRSFQAIMALIGYLGNACNMLVYPYAVELCVTYALHGMSARPYVIAKDMCFVLIGLLVFACGTYAVTARLIGDAD</sequence>
<dbReference type="OrthoDB" id="6614743at2759"/>
<evidence type="ECO:0000313" key="7">
    <source>
        <dbReference type="EMBL" id="KAE9521703.1"/>
    </source>
</evidence>
<dbReference type="EMBL" id="VYZN01002452">
    <property type="protein sequence ID" value="KAE9521703.1"/>
    <property type="molecule type" value="Genomic_DNA"/>
</dbReference>
<proteinExistence type="predicted"/>
<dbReference type="Proteomes" id="UP000475862">
    <property type="component" value="Unassembled WGS sequence"/>
</dbReference>
<evidence type="ECO:0000256" key="4">
    <source>
        <dbReference type="ARBA" id="ARBA00023136"/>
    </source>
</evidence>
<feature type="transmembrane region" description="Helical" evidence="5">
    <location>
        <begin position="93"/>
        <end position="111"/>
    </location>
</feature>
<dbReference type="Pfam" id="PF01490">
    <property type="entry name" value="Aa_trans"/>
    <property type="match status" value="1"/>
</dbReference>
<comment type="caution">
    <text evidence="7">The sequence shown here is derived from an EMBL/GenBank/DDBJ whole genome shotgun (WGS) entry which is preliminary data.</text>
</comment>
<gene>
    <name evidence="7" type="ORF">AGLY_017899</name>
</gene>
<organism evidence="7 8">
    <name type="scientific">Aphis glycines</name>
    <name type="common">Soybean aphid</name>
    <dbReference type="NCBI Taxonomy" id="307491"/>
    <lineage>
        <taxon>Eukaryota</taxon>
        <taxon>Metazoa</taxon>
        <taxon>Ecdysozoa</taxon>
        <taxon>Arthropoda</taxon>
        <taxon>Hexapoda</taxon>
        <taxon>Insecta</taxon>
        <taxon>Pterygota</taxon>
        <taxon>Neoptera</taxon>
        <taxon>Paraneoptera</taxon>
        <taxon>Hemiptera</taxon>
        <taxon>Sternorrhyncha</taxon>
        <taxon>Aphidomorpha</taxon>
        <taxon>Aphidoidea</taxon>
        <taxon>Aphididae</taxon>
        <taxon>Aphidini</taxon>
        <taxon>Aphis</taxon>
        <taxon>Aphis</taxon>
    </lineage>
</organism>
<feature type="transmembrane region" description="Helical" evidence="5">
    <location>
        <begin position="123"/>
        <end position="144"/>
    </location>
</feature>
<evidence type="ECO:0000256" key="3">
    <source>
        <dbReference type="ARBA" id="ARBA00022989"/>
    </source>
</evidence>
<evidence type="ECO:0000259" key="6">
    <source>
        <dbReference type="Pfam" id="PF01490"/>
    </source>
</evidence>
<feature type="transmembrane region" description="Helical" evidence="5">
    <location>
        <begin position="54"/>
        <end position="73"/>
    </location>
</feature>
<protein>
    <recommendedName>
        <fullName evidence="6">Amino acid transporter transmembrane domain-containing protein</fullName>
    </recommendedName>
</protein>
<feature type="transmembrane region" description="Helical" evidence="5">
    <location>
        <begin position="298"/>
        <end position="319"/>
    </location>
</feature>
<feature type="transmembrane region" description="Helical" evidence="5">
    <location>
        <begin position="257"/>
        <end position="278"/>
    </location>
</feature>
<keyword evidence="4 5" id="KW-0472">Membrane</keyword>
<evidence type="ECO:0000313" key="8">
    <source>
        <dbReference type="Proteomes" id="UP000475862"/>
    </source>
</evidence>
<dbReference type="AlphaFoldDB" id="A0A6G0STL7"/>
<reference evidence="7 8" key="1">
    <citation type="submission" date="2019-08" db="EMBL/GenBank/DDBJ databases">
        <title>The genome of the soybean aphid Biotype 1, its phylome, world population structure and adaptation to the North American continent.</title>
        <authorList>
            <person name="Giordano R."/>
            <person name="Donthu R.K."/>
            <person name="Hernandez A.G."/>
            <person name="Wright C.L."/>
            <person name="Zimin A.V."/>
        </authorList>
    </citation>
    <scope>NUCLEOTIDE SEQUENCE [LARGE SCALE GENOMIC DNA]</scope>
    <source>
        <tissue evidence="7">Whole aphids</tissue>
    </source>
</reference>
<name>A0A6G0STL7_APHGL</name>